<evidence type="ECO:0000256" key="3">
    <source>
        <dbReference type="ARBA" id="ARBA00022833"/>
    </source>
</evidence>
<dbReference type="Pfam" id="PF01753">
    <property type="entry name" value="zf-MYND"/>
    <property type="match status" value="1"/>
</dbReference>
<evidence type="ECO:0000313" key="6">
    <source>
        <dbReference type="EMBL" id="CEK53469.1"/>
    </source>
</evidence>
<sequence>MTSTYKTKIRMPQQFHQTVHQLKQVSHHETLKVFHVGDPSGSDTLSRSCNLPPNFSEMGKNVSNMSTEWNTLPFAFPITEENHQRAEIINEILTFSMLQQKEDEVSNNAGFVVILVSRCLNAIGIDNQIDSGYRHTHGDTFPHMWLIIDGCVIDNTYIKDLPEQSTKYLCKTTPKCYESYEFSFSETHMPNLKLNATNVAMGMTNSVLKGRIHFYTSKPNRALALGLNREQLFNYYFAMIRHMYDIYKVCITGIDPKIRFVCWWCEQYPKLGKHFLSEIGGPCDIKETNTSSKLTWKFSHCSRCMVANYCSLKCQKSDWTDNHNIICLSRGSVYLPPLGDIPFISDPVS</sequence>
<evidence type="ECO:0000259" key="5">
    <source>
        <dbReference type="PROSITE" id="PS50865"/>
    </source>
</evidence>
<keyword evidence="3" id="KW-0862">Zinc</keyword>
<dbReference type="GO" id="GO:0008270">
    <property type="term" value="F:zinc ion binding"/>
    <property type="evidence" value="ECO:0007669"/>
    <property type="project" value="UniProtKB-KW"/>
</dbReference>
<dbReference type="SUPFAM" id="SSF144232">
    <property type="entry name" value="HIT/MYND zinc finger-like"/>
    <property type="match status" value="1"/>
</dbReference>
<name>A0A0B6YBE9_9EUPU</name>
<dbReference type="PROSITE" id="PS50865">
    <property type="entry name" value="ZF_MYND_2"/>
    <property type="match status" value="1"/>
</dbReference>
<dbReference type="Gene3D" id="6.10.140.2220">
    <property type="match status" value="1"/>
</dbReference>
<feature type="domain" description="MYND-type" evidence="5">
    <location>
        <begin position="262"/>
        <end position="327"/>
    </location>
</feature>
<keyword evidence="1" id="KW-0479">Metal-binding</keyword>
<dbReference type="AlphaFoldDB" id="A0A0B6YBE9"/>
<gene>
    <name evidence="6" type="primary">ORF20382</name>
</gene>
<keyword evidence="2 4" id="KW-0863">Zinc-finger</keyword>
<dbReference type="EMBL" id="HACG01006604">
    <property type="protein sequence ID" value="CEK53469.1"/>
    <property type="molecule type" value="Transcribed_RNA"/>
</dbReference>
<proteinExistence type="predicted"/>
<evidence type="ECO:0000256" key="1">
    <source>
        <dbReference type="ARBA" id="ARBA00022723"/>
    </source>
</evidence>
<accession>A0A0B6YBE9</accession>
<protein>
    <recommendedName>
        <fullName evidence="5">MYND-type domain-containing protein</fullName>
    </recommendedName>
</protein>
<organism evidence="6">
    <name type="scientific">Arion vulgaris</name>
    <dbReference type="NCBI Taxonomy" id="1028688"/>
    <lineage>
        <taxon>Eukaryota</taxon>
        <taxon>Metazoa</taxon>
        <taxon>Spiralia</taxon>
        <taxon>Lophotrochozoa</taxon>
        <taxon>Mollusca</taxon>
        <taxon>Gastropoda</taxon>
        <taxon>Heterobranchia</taxon>
        <taxon>Euthyneura</taxon>
        <taxon>Panpulmonata</taxon>
        <taxon>Eupulmonata</taxon>
        <taxon>Stylommatophora</taxon>
        <taxon>Helicina</taxon>
        <taxon>Arionoidea</taxon>
        <taxon>Arionidae</taxon>
        <taxon>Arion</taxon>
    </lineage>
</organism>
<evidence type="ECO:0000256" key="2">
    <source>
        <dbReference type="ARBA" id="ARBA00022771"/>
    </source>
</evidence>
<reference evidence="6" key="1">
    <citation type="submission" date="2014-12" db="EMBL/GenBank/DDBJ databases">
        <title>Insight into the proteome of Arion vulgaris.</title>
        <authorList>
            <person name="Aradska J."/>
            <person name="Bulat T."/>
            <person name="Smidak R."/>
            <person name="Sarate P."/>
            <person name="Gangsoo J."/>
            <person name="Sialana F."/>
            <person name="Bilban M."/>
            <person name="Lubec G."/>
        </authorList>
    </citation>
    <scope>NUCLEOTIDE SEQUENCE</scope>
    <source>
        <tissue evidence="6">Skin</tissue>
    </source>
</reference>
<dbReference type="InterPro" id="IPR002893">
    <property type="entry name" value="Znf_MYND"/>
</dbReference>
<evidence type="ECO:0000256" key="4">
    <source>
        <dbReference type="PROSITE-ProRule" id="PRU00134"/>
    </source>
</evidence>